<keyword evidence="2" id="KW-0539">Nucleus</keyword>
<dbReference type="Proteomes" id="UP000188318">
    <property type="component" value="Unassembled WGS sequence"/>
</dbReference>
<dbReference type="FunFam" id="1.10.340.30:FF:000020">
    <property type="entry name" value="Pre-mRNA splicing factor, putative"/>
    <property type="match status" value="1"/>
</dbReference>
<evidence type="ECO:0000256" key="3">
    <source>
        <dbReference type="SAM" id="MobiDB-lite"/>
    </source>
</evidence>
<feature type="compositionally biased region" description="Polar residues" evidence="3">
    <location>
        <begin position="435"/>
        <end position="446"/>
    </location>
</feature>
<dbReference type="InterPro" id="IPR011257">
    <property type="entry name" value="DNA_glycosylase"/>
</dbReference>
<feature type="compositionally biased region" description="Basic residues" evidence="3">
    <location>
        <begin position="471"/>
        <end position="492"/>
    </location>
</feature>
<dbReference type="PANTHER" id="PTHR15074:SF0">
    <property type="entry name" value="METHYL-CPG-BINDING DOMAIN PROTEIN 4-LIKE PROTEIN"/>
    <property type="match status" value="1"/>
</dbReference>
<evidence type="ECO:0000256" key="2">
    <source>
        <dbReference type="ARBA" id="ARBA00023242"/>
    </source>
</evidence>
<feature type="compositionally biased region" description="Basic and acidic residues" evidence="3">
    <location>
        <begin position="370"/>
        <end position="389"/>
    </location>
</feature>
<gene>
    <name evidence="5" type="ORF">ASPCADRAFT_209084</name>
</gene>
<dbReference type="InterPro" id="IPR003265">
    <property type="entry name" value="HhH-GPD_domain"/>
</dbReference>
<evidence type="ECO:0000256" key="1">
    <source>
        <dbReference type="ARBA" id="ARBA00004123"/>
    </source>
</evidence>
<dbReference type="STRING" id="602072.A0A1R3RHA3"/>
<feature type="region of interest" description="Disordered" evidence="3">
    <location>
        <begin position="318"/>
        <end position="514"/>
    </location>
</feature>
<feature type="domain" description="HhH-GPD" evidence="4">
    <location>
        <begin position="692"/>
        <end position="762"/>
    </location>
</feature>
<keyword evidence="6" id="KW-1185">Reference proteome</keyword>
<dbReference type="AlphaFoldDB" id="A0A1R3RHA3"/>
<evidence type="ECO:0000259" key="4">
    <source>
        <dbReference type="Pfam" id="PF00730"/>
    </source>
</evidence>
<feature type="region of interest" description="Disordered" evidence="3">
    <location>
        <begin position="235"/>
        <end position="296"/>
    </location>
</feature>
<accession>A0A1R3RHA3</accession>
<dbReference type="SUPFAM" id="SSF48150">
    <property type="entry name" value="DNA-glycosylase"/>
    <property type="match status" value="1"/>
</dbReference>
<sequence>MAGGKAAMSPSVMISPPLIDVDLYKSFDELHRRTVEKILSDEASFDTSFDDYSGSDGVYADDDQLQSGGDQVSKLAPARVSEHAGSPYFSTKKRSKTQRTAQRHISRNDSQDDEGYDDDRDNSADLDFGGPTAHEAVNNNEDLDDASEEDIVFASVDPDRRMELLTFISSHPFMKKGEYPVPRPARRRFVRDLRRQSLSVGLEEADLDKLIMYVKRTYLELYGKGHVNWDGSQFGDEISDEPNGQESRSKLPRKEKKRKRTTGEDQEPATKEDRKATSKKRMSHEPITNGIGVGHEAAELDPADSILKHLADHPTITDYDAAAGGASGEEVPKITIDLCKSDDEGAEPSPQQDAPIKSSVPEQPPNSHIKATERGRSLSPRSESKEKSFSPKQKKTTPPCSSPESPNKRSMNAQPSPQSPPKHHVGDATEKDTETNSVQLSLSQDESPLVAESRQLGASLDDESPQQGRVPSKKQKNKRKRDNRKLRKKKYNIFRASLSKPAEDEPSTAEAGKPAGCVAKTPLGIAGRNVLTADDLVRSRYFIAPQKTKKAEVHPKKRYTCPNKFPNRIPEETRVLLVELNLPSDFLSTDSDLSDVPSGLDDFPIYSSPKASPSLTQAVRDVAEPITPTKGKDIKTAVLLPRTPRLKPPKISPYFPKPLIDPDSCLPFPPIDAPSFGLVQEQLAHDPFRLLIATIFLNRTRGGVALPVLFKVFDRLPTVEAMASARLSSLASMIHCLGFQNQRAKKCITLAQTWLARPPTKGKRYRKLHYPSKQDGRDIGPDEVISDDDPRVAWEVAHLPGVGPYSLDSWRIFCRDELRGLALDWKGQEDAATDFAPEWKSVVPQDKELRAYLTWMWLKEGWVWDRHTGKRTQASERVMRAARRGGVAHEEDGNWVLETSPVKKASNGLTVWDY</sequence>
<evidence type="ECO:0000313" key="5">
    <source>
        <dbReference type="EMBL" id="OOF93843.1"/>
    </source>
</evidence>
<comment type="subcellular location">
    <subcellularLocation>
        <location evidence="1">Nucleus</location>
    </subcellularLocation>
</comment>
<dbReference type="GO" id="GO:0005634">
    <property type="term" value="C:nucleus"/>
    <property type="evidence" value="ECO:0007669"/>
    <property type="project" value="UniProtKB-SubCell"/>
</dbReference>
<protein>
    <recommendedName>
        <fullName evidence="4">HhH-GPD domain-containing protein</fullName>
    </recommendedName>
</protein>
<feature type="region of interest" description="Disordered" evidence="3">
    <location>
        <begin position="77"/>
        <end position="131"/>
    </location>
</feature>
<dbReference type="OMA" id="KMMRAAQ"/>
<dbReference type="GO" id="GO:0003677">
    <property type="term" value="F:DNA binding"/>
    <property type="evidence" value="ECO:0007669"/>
    <property type="project" value="InterPro"/>
</dbReference>
<reference evidence="6" key="1">
    <citation type="journal article" date="2017" name="Genome Biol.">
        <title>Comparative genomics reveals high biological diversity and specific adaptations in the industrially and medically important fungal genus Aspergillus.</title>
        <authorList>
            <person name="de Vries R.P."/>
            <person name="Riley R."/>
            <person name="Wiebenga A."/>
            <person name="Aguilar-Osorio G."/>
            <person name="Amillis S."/>
            <person name="Uchima C.A."/>
            <person name="Anderluh G."/>
            <person name="Asadollahi M."/>
            <person name="Askin M."/>
            <person name="Barry K."/>
            <person name="Battaglia E."/>
            <person name="Bayram O."/>
            <person name="Benocci T."/>
            <person name="Braus-Stromeyer S.A."/>
            <person name="Caldana C."/>
            <person name="Canovas D."/>
            <person name="Cerqueira G.C."/>
            <person name="Chen F."/>
            <person name="Chen W."/>
            <person name="Choi C."/>
            <person name="Clum A."/>
            <person name="Dos Santos R.A."/>
            <person name="Damasio A.R."/>
            <person name="Diallinas G."/>
            <person name="Emri T."/>
            <person name="Fekete E."/>
            <person name="Flipphi M."/>
            <person name="Freyberg S."/>
            <person name="Gallo A."/>
            <person name="Gournas C."/>
            <person name="Habgood R."/>
            <person name="Hainaut M."/>
            <person name="Harispe M.L."/>
            <person name="Henrissat B."/>
            <person name="Hilden K.S."/>
            <person name="Hope R."/>
            <person name="Hossain A."/>
            <person name="Karabika E."/>
            <person name="Karaffa L."/>
            <person name="Karanyi Z."/>
            <person name="Krasevec N."/>
            <person name="Kuo A."/>
            <person name="Kusch H."/>
            <person name="LaButti K."/>
            <person name="Lagendijk E.L."/>
            <person name="Lapidus A."/>
            <person name="Levasseur A."/>
            <person name="Lindquist E."/>
            <person name="Lipzen A."/>
            <person name="Logrieco A.F."/>
            <person name="MacCabe A."/>
            <person name="Maekelae M.R."/>
            <person name="Malavazi I."/>
            <person name="Melin P."/>
            <person name="Meyer V."/>
            <person name="Mielnichuk N."/>
            <person name="Miskei M."/>
            <person name="Molnar A.P."/>
            <person name="Mule G."/>
            <person name="Ngan C.Y."/>
            <person name="Orejas M."/>
            <person name="Orosz E."/>
            <person name="Ouedraogo J.P."/>
            <person name="Overkamp K.M."/>
            <person name="Park H.-S."/>
            <person name="Perrone G."/>
            <person name="Piumi F."/>
            <person name="Punt P.J."/>
            <person name="Ram A.F."/>
            <person name="Ramon A."/>
            <person name="Rauscher S."/>
            <person name="Record E."/>
            <person name="Riano-Pachon D.M."/>
            <person name="Robert V."/>
            <person name="Roehrig J."/>
            <person name="Ruller R."/>
            <person name="Salamov A."/>
            <person name="Salih N.S."/>
            <person name="Samson R.A."/>
            <person name="Sandor E."/>
            <person name="Sanguinetti M."/>
            <person name="Schuetze T."/>
            <person name="Sepcic K."/>
            <person name="Shelest E."/>
            <person name="Sherlock G."/>
            <person name="Sophianopoulou V."/>
            <person name="Squina F.M."/>
            <person name="Sun H."/>
            <person name="Susca A."/>
            <person name="Todd R.B."/>
            <person name="Tsang A."/>
            <person name="Unkles S.E."/>
            <person name="van de Wiele N."/>
            <person name="van Rossen-Uffink D."/>
            <person name="Oliveira J.V."/>
            <person name="Vesth T.C."/>
            <person name="Visser J."/>
            <person name="Yu J.-H."/>
            <person name="Zhou M."/>
            <person name="Andersen M.R."/>
            <person name="Archer D.B."/>
            <person name="Baker S.E."/>
            <person name="Benoit I."/>
            <person name="Brakhage A.A."/>
            <person name="Braus G.H."/>
            <person name="Fischer R."/>
            <person name="Frisvad J.C."/>
            <person name="Goldman G.H."/>
            <person name="Houbraken J."/>
            <person name="Oakley B."/>
            <person name="Pocsi I."/>
            <person name="Scazzocchio C."/>
            <person name="Seiboth B."/>
            <person name="vanKuyk P.A."/>
            <person name="Wortman J."/>
            <person name="Dyer P.S."/>
            <person name="Grigoriev I.V."/>
        </authorList>
    </citation>
    <scope>NUCLEOTIDE SEQUENCE [LARGE SCALE GENOMIC DNA]</scope>
    <source>
        <strain evidence="6">ITEM 5010</strain>
    </source>
</reference>
<dbReference type="InterPro" id="IPR045138">
    <property type="entry name" value="MeCP2/MBD4"/>
</dbReference>
<dbReference type="PANTHER" id="PTHR15074">
    <property type="entry name" value="METHYL-CPG-BINDING PROTEIN"/>
    <property type="match status" value="1"/>
</dbReference>
<feature type="compositionally biased region" description="Basic and acidic residues" evidence="3">
    <location>
        <begin position="424"/>
        <end position="434"/>
    </location>
</feature>
<feature type="compositionally biased region" description="Acidic residues" evidence="3">
    <location>
        <begin position="111"/>
        <end position="120"/>
    </location>
</feature>
<dbReference type="VEuPathDB" id="FungiDB:ASPCADRAFT_209084"/>
<dbReference type="GO" id="GO:0006285">
    <property type="term" value="P:base-excision repair, AP site formation"/>
    <property type="evidence" value="ECO:0007669"/>
    <property type="project" value="UniProtKB-ARBA"/>
</dbReference>
<dbReference type="Pfam" id="PF00730">
    <property type="entry name" value="HhH-GPD"/>
    <property type="match status" value="1"/>
</dbReference>
<feature type="compositionally biased region" description="Basic residues" evidence="3">
    <location>
        <begin position="250"/>
        <end position="260"/>
    </location>
</feature>
<dbReference type="OrthoDB" id="10265068at2759"/>
<dbReference type="EMBL" id="KV907503">
    <property type="protein sequence ID" value="OOF93843.1"/>
    <property type="molecule type" value="Genomic_DNA"/>
</dbReference>
<evidence type="ECO:0000313" key="6">
    <source>
        <dbReference type="Proteomes" id="UP000188318"/>
    </source>
</evidence>
<feature type="compositionally biased region" description="Polar residues" evidence="3">
    <location>
        <begin position="396"/>
        <end position="416"/>
    </location>
</feature>
<name>A0A1R3RHA3_ASPC5</name>
<organism evidence="5 6">
    <name type="scientific">Aspergillus carbonarius (strain ITEM 5010)</name>
    <dbReference type="NCBI Taxonomy" id="602072"/>
    <lineage>
        <taxon>Eukaryota</taxon>
        <taxon>Fungi</taxon>
        <taxon>Dikarya</taxon>
        <taxon>Ascomycota</taxon>
        <taxon>Pezizomycotina</taxon>
        <taxon>Eurotiomycetes</taxon>
        <taxon>Eurotiomycetidae</taxon>
        <taxon>Eurotiales</taxon>
        <taxon>Aspergillaceae</taxon>
        <taxon>Aspergillus</taxon>
        <taxon>Aspergillus subgen. Circumdati</taxon>
    </lineage>
</organism>
<dbReference type="Gene3D" id="1.10.340.30">
    <property type="entry name" value="Hypothetical protein, domain 2"/>
    <property type="match status" value="1"/>
</dbReference>
<dbReference type="GO" id="GO:0003824">
    <property type="term" value="F:catalytic activity"/>
    <property type="evidence" value="ECO:0007669"/>
    <property type="project" value="InterPro"/>
</dbReference>
<proteinExistence type="predicted"/>
<feature type="compositionally biased region" description="Basic residues" evidence="3">
    <location>
        <begin position="91"/>
        <end position="105"/>
    </location>
</feature>